<dbReference type="Proteomes" id="UP000509302">
    <property type="component" value="Chromosome"/>
</dbReference>
<name>A0A7H9ARL3_9FLAO</name>
<proteinExistence type="predicted"/>
<dbReference type="AlphaFoldDB" id="A0A7H9ARL3"/>
<keyword evidence="2" id="KW-1185">Reference proteome</keyword>
<dbReference type="KEGG" id="cagg:HYG79_12060"/>
<organism evidence="1 2">
    <name type="scientific">Costertonia aggregata</name>
    <dbReference type="NCBI Taxonomy" id="343403"/>
    <lineage>
        <taxon>Bacteria</taxon>
        <taxon>Pseudomonadati</taxon>
        <taxon>Bacteroidota</taxon>
        <taxon>Flavobacteriia</taxon>
        <taxon>Flavobacteriales</taxon>
        <taxon>Flavobacteriaceae</taxon>
        <taxon>Costertonia</taxon>
    </lineage>
</organism>
<dbReference type="RefSeq" id="WP_179242333.1">
    <property type="nucleotide sequence ID" value="NZ_CP058595.1"/>
</dbReference>
<protein>
    <submittedName>
        <fullName evidence="1">Uncharacterized protein</fullName>
    </submittedName>
</protein>
<reference evidence="1 2" key="1">
    <citation type="journal article" date="2006" name="Int. J. Syst. Evol. Microbiol.">
        <title>Costertonia aggregata gen. nov., sp. nov., a mesophilic marine bacterium of the family Flavobacteriaceae, isolated from a mature biofilm.</title>
        <authorList>
            <person name="Kwon K.K."/>
            <person name="Lee Y.K."/>
            <person name="Lee H.K."/>
        </authorList>
    </citation>
    <scope>NUCLEOTIDE SEQUENCE [LARGE SCALE GENOMIC DNA]</scope>
    <source>
        <strain evidence="1 2">KCCM 42265</strain>
    </source>
</reference>
<evidence type="ECO:0000313" key="1">
    <source>
        <dbReference type="EMBL" id="QLG46047.1"/>
    </source>
</evidence>
<accession>A0A7H9ARL3</accession>
<evidence type="ECO:0000313" key="2">
    <source>
        <dbReference type="Proteomes" id="UP000509302"/>
    </source>
</evidence>
<dbReference type="EMBL" id="CP058595">
    <property type="protein sequence ID" value="QLG46047.1"/>
    <property type="molecule type" value="Genomic_DNA"/>
</dbReference>
<sequence length="149" mass="17043">MRNYYEVLRLLKQKLEADPLVNTVTQGDITEIDLNKKNIYPLAHIQTGTAIIGLSTITFNMTLFALDVRDFSNEPVTDKFNGNDNEIDNLNSMLAVCNRFFKSIVKLEDDFTITDNPNCEPLYEQQENLLDGWAMTFEIEIPNTEISVC</sequence>
<gene>
    <name evidence="1" type="ORF">HYG79_12060</name>
</gene>